<comment type="catalytic activity">
    <reaction evidence="8">
        <text>L-seryl-[EGF-like domain protein] + UDP-alpha-D-xylose = 3-O-(beta-D-xylosyl)-L-seryl-[EGF-like domain protein] + UDP + H(+)</text>
        <dbReference type="Rhea" id="RHEA:62016"/>
        <dbReference type="Rhea" id="RHEA-COMP:16010"/>
        <dbReference type="Rhea" id="RHEA-COMP:16011"/>
        <dbReference type="ChEBI" id="CHEBI:15378"/>
        <dbReference type="ChEBI" id="CHEBI:29999"/>
        <dbReference type="ChEBI" id="CHEBI:57632"/>
        <dbReference type="ChEBI" id="CHEBI:58223"/>
        <dbReference type="ChEBI" id="CHEBI:132085"/>
    </reaction>
</comment>
<evidence type="ECO:0000256" key="1">
    <source>
        <dbReference type="ARBA" id="ARBA00004922"/>
    </source>
</evidence>
<keyword evidence="10" id="KW-0472">Membrane</keyword>
<feature type="signal peptide" evidence="11">
    <location>
        <begin position="1"/>
        <end position="28"/>
    </location>
</feature>
<dbReference type="FunFam" id="2.60.40.10:FF:000419">
    <property type="entry name" value="KDEL (Lys-Asp-Glu-Leu) containing 1"/>
    <property type="match status" value="1"/>
</dbReference>
<dbReference type="InterPro" id="IPR013783">
    <property type="entry name" value="Ig-like_fold"/>
</dbReference>
<dbReference type="SUPFAM" id="SSF81296">
    <property type="entry name" value="E set domains"/>
    <property type="match status" value="1"/>
</dbReference>
<keyword evidence="4" id="KW-0808">Transferase</keyword>
<keyword evidence="3" id="KW-0328">Glycosyltransferase</keyword>
<evidence type="ECO:0000256" key="3">
    <source>
        <dbReference type="ARBA" id="ARBA00022676"/>
    </source>
</evidence>
<dbReference type="Proteomes" id="UP000694541">
    <property type="component" value="Unplaced"/>
</dbReference>
<protein>
    <submittedName>
        <fullName evidence="12">Uncharacterized protein</fullName>
    </submittedName>
</protein>
<proteinExistence type="inferred from homology"/>
<dbReference type="GO" id="GO:0016757">
    <property type="term" value="F:glycosyltransferase activity"/>
    <property type="evidence" value="ECO:0007669"/>
    <property type="project" value="UniProtKB-KW"/>
</dbReference>
<comment type="pathway">
    <text evidence="1">Protein modification; protein glycosylation.</text>
</comment>
<evidence type="ECO:0000256" key="8">
    <source>
        <dbReference type="ARBA" id="ARBA00047553"/>
    </source>
</evidence>
<keyword evidence="10" id="KW-1133">Transmembrane helix</keyword>
<dbReference type="Pfam" id="PF00630">
    <property type="entry name" value="Filamin"/>
    <property type="match status" value="1"/>
</dbReference>
<reference evidence="12" key="2">
    <citation type="submission" date="2025-09" db="UniProtKB">
        <authorList>
            <consortium name="Ensembl"/>
        </authorList>
    </citation>
    <scope>IDENTIFICATION</scope>
</reference>
<feature type="chain" id="PRO_5034279313" evidence="11">
    <location>
        <begin position="29"/>
        <end position="144"/>
    </location>
</feature>
<dbReference type="Ensembl" id="ENSANIT00000005119.1">
    <property type="protein sequence ID" value="ENSANIP00000004952.1"/>
    <property type="gene ID" value="ENSANIG00000003392.1"/>
</dbReference>
<evidence type="ECO:0000256" key="5">
    <source>
        <dbReference type="ARBA" id="ARBA00022729"/>
    </source>
</evidence>
<dbReference type="Gene3D" id="2.60.40.10">
    <property type="entry name" value="Immunoglobulins"/>
    <property type="match status" value="1"/>
</dbReference>
<evidence type="ECO:0000256" key="6">
    <source>
        <dbReference type="ARBA" id="ARBA00022824"/>
    </source>
</evidence>
<feature type="transmembrane region" description="Helical" evidence="10">
    <location>
        <begin position="44"/>
        <end position="62"/>
    </location>
</feature>
<evidence type="ECO:0000313" key="13">
    <source>
        <dbReference type="Proteomes" id="UP000694541"/>
    </source>
</evidence>
<sequence>MGSRGLSLPALLPLLLLLGAALPPLLRAAESADPADPVSAERSLAWGPGLAAGLTLPVRYFYIQAVSAAGRNFSRSPPGTVPLSPKEVTRIYTPLPLDRNDGTFLMRYRMYGSVRKGLKIEILYGDQHVAQSPYILKGKGIFFI</sequence>
<keyword evidence="6" id="KW-0256">Endoplasmic reticulum</keyword>
<comment type="catalytic activity">
    <reaction evidence="9">
        <text>L-seryl-[EGF-like domain protein] + UDP-alpha-D-glucose = 3-O-(beta-D-glucosyl)-L-seryl-[EGF-like domain protein] + UDP + H(+)</text>
        <dbReference type="Rhea" id="RHEA:58116"/>
        <dbReference type="Rhea" id="RHEA-COMP:14610"/>
        <dbReference type="Rhea" id="RHEA-COMP:16010"/>
        <dbReference type="ChEBI" id="CHEBI:15378"/>
        <dbReference type="ChEBI" id="CHEBI:29999"/>
        <dbReference type="ChEBI" id="CHEBI:58223"/>
        <dbReference type="ChEBI" id="CHEBI:58885"/>
        <dbReference type="ChEBI" id="CHEBI:140576"/>
    </reaction>
</comment>
<keyword evidence="13" id="KW-1185">Reference proteome</keyword>
<evidence type="ECO:0000256" key="9">
    <source>
        <dbReference type="ARBA" id="ARBA00049246"/>
    </source>
</evidence>
<reference evidence="12" key="1">
    <citation type="submission" date="2025-08" db="UniProtKB">
        <authorList>
            <consortium name="Ensembl"/>
        </authorList>
    </citation>
    <scope>IDENTIFICATION</scope>
</reference>
<comment type="similarity">
    <text evidence="2">Belongs to the KDELC family.</text>
</comment>
<accession>A0A8B9MB49</accession>
<evidence type="ECO:0000256" key="11">
    <source>
        <dbReference type="SAM" id="SignalP"/>
    </source>
</evidence>
<keyword evidence="7" id="KW-0325">Glycoprotein</keyword>
<dbReference type="InterPro" id="IPR017868">
    <property type="entry name" value="Filamin/ABP280_repeat-like"/>
</dbReference>
<keyword evidence="10" id="KW-0812">Transmembrane</keyword>
<evidence type="ECO:0000256" key="4">
    <source>
        <dbReference type="ARBA" id="ARBA00022679"/>
    </source>
</evidence>
<dbReference type="AlphaFoldDB" id="A0A8B9MB49"/>
<evidence type="ECO:0000256" key="2">
    <source>
        <dbReference type="ARBA" id="ARBA00006063"/>
    </source>
</evidence>
<evidence type="ECO:0000256" key="10">
    <source>
        <dbReference type="SAM" id="Phobius"/>
    </source>
</evidence>
<dbReference type="InterPro" id="IPR014756">
    <property type="entry name" value="Ig_E-set"/>
</dbReference>
<evidence type="ECO:0000256" key="7">
    <source>
        <dbReference type="ARBA" id="ARBA00023180"/>
    </source>
</evidence>
<name>A0A8B9MB49_9AVES</name>
<evidence type="ECO:0000313" key="12">
    <source>
        <dbReference type="Ensembl" id="ENSANIP00000004952.1"/>
    </source>
</evidence>
<organism evidence="12 13">
    <name type="scientific">Accipiter nisus</name>
    <name type="common">Eurasian sparrowhawk</name>
    <dbReference type="NCBI Taxonomy" id="211598"/>
    <lineage>
        <taxon>Eukaryota</taxon>
        <taxon>Metazoa</taxon>
        <taxon>Chordata</taxon>
        <taxon>Craniata</taxon>
        <taxon>Vertebrata</taxon>
        <taxon>Euteleostomi</taxon>
        <taxon>Archelosauria</taxon>
        <taxon>Archosauria</taxon>
        <taxon>Dinosauria</taxon>
        <taxon>Saurischia</taxon>
        <taxon>Theropoda</taxon>
        <taxon>Coelurosauria</taxon>
        <taxon>Aves</taxon>
        <taxon>Neognathae</taxon>
        <taxon>Neoaves</taxon>
        <taxon>Telluraves</taxon>
        <taxon>Accipitrimorphae</taxon>
        <taxon>Accipitriformes</taxon>
        <taxon>Accipitridae</taxon>
        <taxon>Accipitrinae</taxon>
        <taxon>Accipiter</taxon>
    </lineage>
</organism>
<keyword evidence="5 11" id="KW-0732">Signal</keyword>